<keyword evidence="5 7" id="KW-0472">Membrane</keyword>
<dbReference type="SUPFAM" id="SSF103473">
    <property type="entry name" value="MFS general substrate transporter"/>
    <property type="match status" value="1"/>
</dbReference>
<dbReference type="PANTHER" id="PTHR43791:SF65">
    <property type="entry name" value="MAJOR FACILITATOR SUPERFAMILY (MFS) PROFILE DOMAIN-CONTAINING PROTEIN-RELATED"/>
    <property type="match status" value="1"/>
</dbReference>
<evidence type="ECO:0000256" key="4">
    <source>
        <dbReference type="ARBA" id="ARBA00022989"/>
    </source>
</evidence>
<evidence type="ECO:0000313" key="10">
    <source>
        <dbReference type="Proteomes" id="UP001212841"/>
    </source>
</evidence>
<comment type="caution">
    <text evidence="9">The sequence shown here is derived from an EMBL/GenBank/DDBJ whole genome shotgun (WGS) entry which is preliminary data.</text>
</comment>
<evidence type="ECO:0000256" key="5">
    <source>
        <dbReference type="ARBA" id="ARBA00023136"/>
    </source>
</evidence>
<feature type="region of interest" description="Disordered" evidence="6">
    <location>
        <begin position="1"/>
        <end position="27"/>
    </location>
</feature>
<evidence type="ECO:0000256" key="6">
    <source>
        <dbReference type="SAM" id="MobiDB-lite"/>
    </source>
</evidence>
<feature type="transmembrane region" description="Helical" evidence="7">
    <location>
        <begin position="214"/>
        <end position="233"/>
    </location>
</feature>
<dbReference type="InterPro" id="IPR036259">
    <property type="entry name" value="MFS_trans_sf"/>
</dbReference>
<feature type="transmembrane region" description="Helical" evidence="7">
    <location>
        <begin position="484"/>
        <end position="505"/>
    </location>
</feature>
<dbReference type="PROSITE" id="PS50850">
    <property type="entry name" value="MFS"/>
    <property type="match status" value="1"/>
</dbReference>
<feature type="transmembrane region" description="Helical" evidence="7">
    <location>
        <begin position="451"/>
        <end position="472"/>
    </location>
</feature>
<proteinExistence type="predicted"/>
<dbReference type="GO" id="GO:0016020">
    <property type="term" value="C:membrane"/>
    <property type="evidence" value="ECO:0007669"/>
    <property type="project" value="UniProtKB-SubCell"/>
</dbReference>
<feature type="domain" description="Major facilitator superfamily (MFS) profile" evidence="8">
    <location>
        <begin position="85"/>
        <end position="509"/>
    </location>
</feature>
<gene>
    <name evidence="9" type="ORF">HK097_005493</name>
</gene>
<reference evidence="9" key="1">
    <citation type="submission" date="2020-05" db="EMBL/GenBank/DDBJ databases">
        <title>Phylogenomic resolution of chytrid fungi.</title>
        <authorList>
            <person name="Stajich J.E."/>
            <person name="Amses K."/>
            <person name="Simmons R."/>
            <person name="Seto K."/>
            <person name="Myers J."/>
            <person name="Bonds A."/>
            <person name="Quandt C.A."/>
            <person name="Barry K."/>
            <person name="Liu P."/>
            <person name="Grigoriev I."/>
            <person name="Longcore J.E."/>
            <person name="James T.Y."/>
        </authorList>
    </citation>
    <scope>NUCLEOTIDE SEQUENCE</scope>
    <source>
        <strain evidence="9">JEL0318</strain>
    </source>
</reference>
<evidence type="ECO:0000256" key="2">
    <source>
        <dbReference type="ARBA" id="ARBA00022448"/>
    </source>
</evidence>
<protein>
    <recommendedName>
        <fullName evidence="8">Major facilitator superfamily (MFS) profile domain-containing protein</fullName>
    </recommendedName>
</protein>
<feature type="compositionally biased region" description="Basic and acidic residues" evidence="6">
    <location>
        <begin position="12"/>
        <end position="27"/>
    </location>
</feature>
<organism evidence="9 10">
    <name type="scientific">Rhizophlyctis rosea</name>
    <dbReference type="NCBI Taxonomy" id="64517"/>
    <lineage>
        <taxon>Eukaryota</taxon>
        <taxon>Fungi</taxon>
        <taxon>Fungi incertae sedis</taxon>
        <taxon>Chytridiomycota</taxon>
        <taxon>Chytridiomycota incertae sedis</taxon>
        <taxon>Chytridiomycetes</taxon>
        <taxon>Rhizophlyctidales</taxon>
        <taxon>Rhizophlyctidaceae</taxon>
        <taxon>Rhizophlyctis</taxon>
    </lineage>
</organism>
<name>A0AAD5SD96_9FUNG</name>
<dbReference type="Proteomes" id="UP001212841">
    <property type="component" value="Unassembled WGS sequence"/>
</dbReference>
<feature type="transmembrane region" description="Helical" evidence="7">
    <location>
        <begin position="245"/>
        <end position="266"/>
    </location>
</feature>
<feature type="transmembrane region" description="Helical" evidence="7">
    <location>
        <begin position="391"/>
        <end position="411"/>
    </location>
</feature>
<dbReference type="Gene3D" id="1.20.1250.20">
    <property type="entry name" value="MFS general substrate transporter like domains"/>
    <property type="match status" value="1"/>
</dbReference>
<dbReference type="AlphaFoldDB" id="A0AAD5SD96"/>
<sequence length="545" mass="62932">MSGPIEAAVNRVSEKKNSDPEALTDKDKKRKDTVFISDTKVFEDEEFATFYQPREDYEGRHRFVPDLKWSQEEERLLVRKIDWKIMLFTCIMFFALQIDRGNIHQALADNFLSDLKLNTNDFNYGQTIFLVSFLSAEVPSQMISKRLGPDNWIPIQMMTWSIVATSQAWINGRATFYVTRALLGLLEGGFIPDVVLYLTYFYKNNELPIRLSWFWTSLTVTNIISAFLAFGLLRMRGINGWAGWQWLFALEGIVTLCIGIFSFFYLPPSPTQTASSFRGKNGWFNEREEQIMVTRILKDDPSKGDMHNRQAITPRKMWLTLKDFDLYPIYFVGLSHLVPNASPSQYLTLTIRAMKFDTYTTTLLTVPASIASIFSLLLITKFSEWRNDKTLVNIINQVYNVIFLTILIFLPNNANVWVRYAVVLLVIAHPNCHAVVVAWTSRNAGSVRTRTIASALYNMAVQIGGIAGSNIYREDDKPFYHRGNRILVGVAAFNLFSYLLIRVYYKKRNAWKKAKWDAMTATEQVNYLKTTEHKGNKRLDFRFAY</sequence>
<dbReference type="InterPro" id="IPR011701">
    <property type="entry name" value="MFS"/>
</dbReference>
<evidence type="ECO:0000256" key="3">
    <source>
        <dbReference type="ARBA" id="ARBA00022692"/>
    </source>
</evidence>
<comment type="subcellular location">
    <subcellularLocation>
        <location evidence="1">Membrane</location>
        <topology evidence="1">Multi-pass membrane protein</topology>
    </subcellularLocation>
</comment>
<dbReference type="InterPro" id="IPR020846">
    <property type="entry name" value="MFS_dom"/>
</dbReference>
<dbReference type="Pfam" id="PF07690">
    <property type="entry name" value="MFS_1"/>
    <property type="match status" value="1"/>
</dbReference>
<keyword evidence="10" id="KW-1185">Reference proteome</keyword>
<accession>A0AAD5SD96</accession>
<dbReference type="PANTHER" id="PTHR43791">
    <property type="entry name" value="PERMEASE-RELATED"/>
    <property type="match status" value="1"/>
</dbReference>
<keyword evidence="4 7" id="KW-1133">Transmembrane helix</keyword>
<evidence type="ECO:0000313" key="9">
    <source>
        <dbReference type="EMBL" id="KAJ3052872.1"/>
    </source>
</evidence>
<dbReference type="FunFam" id="1.20.1250.20:FF:000106">
    <property type="entry name" value="MFS transporter, putative"/>
    <property type="match status" value="1"/>
</dbReference>
<feature type="transmembrane region" description="Helical" evidence="7">
    <location>
        <begin position="359"/>
        <end position="379"/>
    </location>
</feature>
<keyword evidence="3 7" id="KW-0812">Transmembrane</keyword>
<evidence type="ECO:0000256" key="1">
    <source>
        <dbReference type="ARBA" id="ARBA00004141"/>
    </source>
</evidence>
<dbReference type="GO" id="GO:0022857">
    <property type="term" value="F:transmembrane transporter activity"/>
    <property type="evidence" value="ECO:0007669"/>
    <property type="project" value="InterPro"/>
</dbReference>
<evidence type="ECO:0000259" key="8">
    <source>
        <dbReference type="PROSITE" id="PS50850"/>
    </source>
</evidence>
<feature type="transmembrane region" description="Helical" evidence="7">
    <location>
        <begin position="182"/>
        <end position="202"/>
    </location>
</feature>
<evidence type="ECO:0000256" key="7">
    <source>
        <dbReference type="SAM" id="Phobius"/>
    </source>
</evidence>
<keyword evidence="2" id="KW-0813">Transport</keyword>
<dbReference type="EMBL" id="JADGJD010000258">
    <property type="protein sequence ID" value="KAJ3052872.1"/>
    <property type="molecule type" value="Genomic_DNA"/>
</dbReference>
<feature type="transmembrane region" description="Helical" evidence="7">
    <location>
        <begin position="417"/>
        <end position="439"/>
    </location>
</feature>